<feature type="chain" id="PRO_5046001700" description="Ig-like domain-containing protein" evidence="6">
    <location>
        <begin position="22"/>
        <end position="466"/>
    </location>
</feature>
<evidence type="ECO:0000256" key="1">
    <source>
        <dbReference type="ARBA" id="ARBA00004370"/>
    </source>
</evidence>
<dbReference type="EMBL" id="JAHUTI010051197">
    <property type="protein sequence ID" value="MED6249044.1"/>
    <property type="molecule type" value="Genomic_DNA"/>
</dbReference>
<evidence type="ECO:0000256" key="5">
    <source>
        <dbReference type="SAM" id="Phobius"/>
    </source>
</evidence>
<evidence type="ECO:0000256" key="2">
    <source>
        <dbReference type="ARBA" id="ARBA00022729"/>
    </source>
</evidence>
<comment type="subcellular location">
    <subcellularLocation>
        <location evidence="1">Membrane</location>
    </subcellularLocation>
</comment>
<dbReference type="PANTHER" id="PTHR12080">
    <property type="entry name" value="SIGNALING LYMPHOCYTIC ACTIVATION MOLECULE"/>
    <property type="match status" value="1"/>
</dbReference>
<evidence type="ECO:0000313" key="9">
    <source>
        <dbReference type="Proteomes" id="UP001345963"/>
    </source>
</evidence>
<evidence type="ECO:0000256" key="6">
    <source>
        <dbReference type="SAM" id="SignalP"/>
    </source>
</evidence>
<proteinExistence type="predicted"/>
<protein>
    <recommendedName>
        <fullName evidence="7">Ig-like domain-containing protein</fullName>
    </recommendedName>
</protein>
<keyword evidence="9" id="KW-1185">Reference proteome</keyword>
<keyword evidence="5" id="KW-1133">Transmembrane helix</keyword>
<dbReference type="Proteomes" id="UP001345963">
    <property type="component" value="Unassembled WGS sequence"/>
</dbReference>
<dbReference type="Gene3D" id="2.60.40.10">
    <property type="entry name" value="Immunoglobulins"/>
    <property type="match status" value="3"/>
</dbReference>
<evidence type="ECO:0000313" key="8">
    <source>
        <dbReference type="EMBL" id="MED6249044.1"/>
    </source>
</evidence>
<accession>A0ABU7BH56</accession>
<feature type="domain" description="Ig-like" evidence="7">
    <location>
        <begin position="145"/>
        <end position="209"/>
    </location>
</feature>
<dbReference type="InterPro" id="IPR013783">
    <property type="entry name" value="Ig-like_fold"/>
</dbReference>
<dbReference type="InterPro" id="IPR024303">
    <property type="entry name" value="NK_rcpt_2B4_Ig_dom"/>
</dbReference>
<evidence type="ECO:0000256" key="3">
    <source>
        <dbReference type="ARBA" id="ARBA00023136"/>
    </source>
</evidence>
<dbReference type="InterPro" id="IPR007110">
    <property type="entry name" value="Ig-like_dom"/>
</dbReference>
<dbReference type="InterPro" id="IPR015631">
    <property type="entry name" value="CD2/SLAM_rcpt"/>
</dbReference>
<comment type="caution">
    <text evidence="8">The sequence shown here is derived from an EMBL/GenBank/DDBJ whole genome shotgun (WGS) entry which is preliminary data.</text>
</comment>
<dbReference type="SUPFAM" id="SSF48726">
    <property type="entry name" value="Immunoglobulin"/>
    <property type="match status" value="2"/>
</dbReference>
<dbReference type="PROSITE" id="PS50835">
    <property type="entry name" value="IG_LIKE"/>
    <property type="match status" value="1"/>
</dbReference>
<feature type="transmembrane region" description="Helical" evidence="5">
    <location>
        <begin position="412"/>
        <end position="433"/>
    </location>
</feature>
<name>A0ABU7BH56_9TELE</name>
<sequence>MNIVGLLLTLLRISLESTATASYCDGREDGTQCFGALGGTVIIQLMNNTPEILKYQWKNKTLVILRGNGYDFSQYSLENRFFFFPSNGTVRINNLSITDCGKYTLDIFDSKGRNTESRALQLIVQAPVSSVLLVTECLFRLEMKVSCLSEAGDSPQYSWTLDGHNLTDSEVLSANNENNVIILRQHVSGYLACSVRNHISLGFTEQIISICKESTASESYCDGRKDGAQCFGALGGTMIIQLKNNTSEIPKYEWRNETSPTLRGKMYNFFPNSLKNKSIFISSNVTISIKNLSKTDSGEYTLEIIYSEGQKTRQTLQLIVQAPVSSVQLVSECLSQLEMKVSCLPERGDSPQYSWTLDGQTLTDSVVLSGHKETNVIVLKQHVSGHLVCSVRNHISHASEEKNLFVCKDASLLIHGLLFAATILSCAGICLYFKLKDKYDKEFVAPLSKKTPEDFKVIEHSRLSHD</sequence>
<keyword evidence="2 6" id="KW-0732">Signal</keyword>
<feature type="signal peptide" evidence="6">
    <location>
        <begin position="1"/>
        <end position="21"/>
    </location>
</feature>
<keyword evidence="3 5" id="KW-0472">Membrane</keyword>
<organism evidence="8 9">
    <name type="scientific">Ataeniobius toweri</name>
    <dbReference type="NCBI Taxonomy" id="208326"/>
    <lineage>
        <taxon>Eukaryota</taxon>
        <taxon>Metazoa</taxon>
        <taxon>Chordata</taxon>
        <taxon>Craniata</taxon>
        <taxon>Vertebrata</taxon>
        <taxon>Euteleostomi</taxon>
        <taxon>Actinopterygii</taxon>
        <taxon>Neopterygii</taxon>
        <taxon>Teleostei</taxon>
        <taxon>Neoteleostei</taxon>
        <taxon>Acanthomorphata</taxon>
        <taxon>Ovalentaria</taxon>
        <taxon>Atherinomorphae</taxon>
        <taxon>Cyprinodontiformes</taxon>
        <taxon>Goodeidae</taxon>
        <taxon>Ataeniobius</taxon>
    </lineage>
</organism>
<dbReference type="PANTHER" id="PTHR12080:SF111">
    <property type="entry name" value="IMMUNOGLOBULIN V-SET DOMAIN-CONTAINING PROTEIN"/>
    <property type="match status" value="1"/>
</dbReference>
<dbReference type="Pfam" id="PF11465">
    <property type="entry name" value="Receptor_2B4"/>
    <property type="match status" value="1"/>
</dbReference>
<gene>
    <name evidence="8" type="ORF">ATANTOWER_008579</name>
</gene>
<keyword evidence="4" id="KW-0325">Glycoprotein</keyword>
<evidence type="ECO:0000256" key="4">
    <source>
        <dbReference type="ARBA" id="ARBA00023180"/>
    </source>
</evidence>
<dbReference type="InterPro" id="IPR036179">
    <property type="entry name" value="Ig-like_dom_sf"/>
</dbReference>
<reference evidence="8 9" key="1">
    <citation type="submission" date="2021-07" db="EMBL/GenBank/DDBJ databases">
        <authorList>
            <person name="Palmer J.M."/>
        </authorList>
    </citation>
    <scope>NUCLEOTIDE SEQUENCE [LARGE SCALE GENOMIC DNA]</scope>
    <source>
        <strain evidence="8 9">AT_MEX2019</strain>
        <tissue evidence="8">Muscle</tissue>
    </source>
</reference>
<keyword evidence="5" id="KW-0812">Transmembrane</keyword>
<evidence type="ECO:0000259" key="7">
    <source>
        <dbReference type="PROSITE" id="PS50835"/>
    </source>
</evidence>